<evidence type="ECO:0000256" key="1">
    <source>
        <dbReference type="ARBA" id="ARBA00004571"/>
    </source>
</evidence>
<comment type="similarity">
    <text evidence="2">Belongs to the OmpP1/FadL family.</text>
</comment>
<dbReference type="EMBL" id="QDDL01000005">
    <property type="protein sequence ID" value="PVZ68253.1"/>
    <property type="molecule type" value="Genomic_DNA"/>
</dbReference>
<keyword evidence="10" id="KW-1185">Reference proteome</keyword>
<dbReference type="Pfam" id="PF03349">
    <property type="entry name" value="Toluene_X"/>
    <property type="match status" value="1"/>
</dbReference>
<keyword evidence="5 8" id="KW-0732">Signal</keyword>
<dbReference type="Proteomes" id="UP000244906">
    <property type="component" value="Unassembled WGS sequence"/>
</dbReference>
<dbReference type="PROSITE" id="PS51257">
    <property type="entry name" value="PROKAR_LIPOPROTEIN"/>
    <property type="match status" value="1"/>
</dbReference>
<keyword evidence="6" id="KW-0472">Membrane</keyword>
<dbReference type="PANTHER" id="PTHR35093:SF8">
    <property type="entry name" value="OUTER MEMBRANE PROTEIN NMB0088-RELATED"/>
    <property type="match status" value="1"/>
</dbReference>
<keyword evidence="7" id="KW-0998">Cell outer membrane</keyword>
<dbReference type="Gene3D" id="2.40.160.60">
    <property type="entry name" value="Outer membrane protein transport protein (OMPP1/FadL/TodX)"/>
    <property type="match status" value="1"/>
</dbReference>
<organism evidence="9 10">
    <name type="scientific">Pelagibaculum spongiae</name>
    <dbReference type="NCBI Taxonomy" id="2080658"/>
    <lineage>
        <taxon>Bacteria</taxon>
        <taxon>Pseudomonadati</taxon>
        <taxon>Pseudomonadota</taxon>
        <taxon>Gammaproteobacteria</taxon>
        <taxon>Oceanospirillales</taxon>
        <taxon>Pelagibaculum</taxon>
    </lineage>
</organism>
<comment type="caution">
    <text evidence="9">The sequence shown here is derived from an EMBL/GenBank/DDBJ whole genome shotgun (WGS) entry which is preliminary data.</text>
</comment>
<keyword evidence="4" id="KW-0812">Transmembrane</keyword>
<dbReference type="AlphaFoldDB" id="A0A2V1GZN9"/>
<evidence type="ECO:0008006" key="11">
    <source>
        <dbReference type="Google" id="ProtNLM"/>
    </source>
</evidence>
<dbReference type="RefSeq" id="WP_116687581.1">
    <property type="nucleotide sequence ID" value="NZ_CAWNYD010000005.1"/>
</dbReference>
<evidence type="ECO:0000313" key="9">
    <source>
        <dbReference type="EMBL" id="PVZ68253.1"/>
    </source>
</evidence>
<evidence type="ECO:0000256" key="7">
    <source>
        <dbReference type="ARBA" id="ARBA00023237"/>
    </source>
</evidence>
<keyword evidence="3" id="KW-1134">Transmembrane beta strand</keyword>
<evidence type="ECO:0000256" key="5">
    <source>
        <dbReference type="ARBA" id="ARBA00022729"/>
    </source>
</evidence>
<proteinExistence type="inferred from homology"/>
<sequence length="596" mass="64165">MQKSTMQSVFGLAVISCYSSFYTIQAHAAALATPSTSVSALSSANSNAIAADDPSAQFTNPALLTRFSRTQIAGAMLMADASVSFSNGTSEGKSTTIVGYGNDGSGATEIQGGSAGDPVKLSPIPQIYLAHQLSEQLYLGFALDLPYAIQGKFKDDWIGRYDGIESQVLALNFNPSIAWKFNQKWSVGFGVSAQYLSVKDRHAIDHLAGVDYLASSIGRDIKAISASGIAAGYGCSSLTVNDSFTSDFAMEGCRNSDGASTAYQKVSNAIDAITGSFHDSLDGLLAENKPENDGEIDVTGNDLAFGYNLGVTWQPANDYRFGLAYRSKIVHDVKGESDWTVSDNARSAQHLPIDALISILPKELTSTLPKNLYGDSLYQLLNDILYVDSDADFTVTTPATASLNGFARLSPKLSVTTDLTWTEWSSMQQIVVDYDSPLQNTVNPLYLKNAWRLSLGSSYQFSNALTFRAGYAFDQTPVVNEHRTTNLPGTDRQVFSFGGNYLLGKNESIDLGFSYISFKDAEVNSSSYAGQNQPTPSLSISESLAGIEVNGVDLGQMLANMPGVGAIPAYNNNNHTTRGKFQSKAWLFGIQYNRKF</sequence>
<evidence type="ECO:0000256" key="3">
    <source>
        <dbReference type="ARBA" id="ARBA00022452"/>
    </source>
</evidence>
<dbReference type="GO" id="GO:0015483">
    <property type="term" value="F:long-chain fatty acid transporting porin activity"/>
    <property type="evidence" value="ECO:0007669"/>
    <property type="project" value="TreeGrafter"/>
</dbReference>
<dbReference type="InterPro" id="IPR005017">
    <property type="entry name" value="OMPP1/FadL/TodX"/>
</dbReference>
<feature type="chain" id="PRO_5016111855" description="Aromatic hydrocarbon degradation protein" evidence="8">
    <location>
        <begin position="29"/>
        <end position="596"/>
    </location>
</feature>
<evidence type="ECO:0000313" key="10">
    <source>
        <dbReference type="Proteomes" id="UP000244906"/>
    </source>
</evidence>
<evidence type="ECO:0000256" key="8">
    <source>
        <dbReference type="SAM" id="SignalP"/>
    </source>
</evidence>
<accession>A0A2V1GZN9</accession>
<dbReference type="GO" id="GO:0009279">
    <property type="term" value="C:cell outer membrane"/>
    <property type="evidence" value="ECO:0007669"/>
    <property type="project" value="UniProtKB-SubCell"/>
</dbReference>
<evidence type="ECO:0000256" key="2">
    <source>
        <dbReference type="ARBA" id="ARBA00008163"/>
    </source>
</evidence>
<reference evidence="9 10" key="1">
    <citation type="submission" date="2018-04" db="EMBL/GenBank/DDBJ databases">
        <title>Thalassorhabdus spongiae gen. nov., sp. nov., isolated from a marine sponge in South-West Iceland.</title>
        <authorList>
            <person name="Knobloch S."/>
            <person name="Daussin A."/>
            <person name="Johannsson R."/>
            <person name="Marteinsson V.T."/>
        </authorList>
    </citation>
    <scope>NUCLEOTIDE SEQUENCE [LARGE SCALE GENOMIC DNA]</scope>
    <source>
        <strain evidence="9 10">Hp12</strain>
    </source>
</reference>
<protein>
    <recommendedName>
        <fullName evidence="11">Aromatic hydrocarbon degradation protein</fullName>
    </recommendedName>
</protein>
<dbReference type="SUPFAM" id="SSF56935">
    <property type="entry name" value="Porins"/>
    <property type="match status" value="1"/>
</dbReference>
<feature type="signal peptide" evidence="8">
    <location>
        <begin position="1"/>
        <end position="28"/>
    </location>
</feature>
<name>A0A2V1GZN9_9GAMM</name>
<gene>
    <name evidence="9" type="ORF">DC094_13225</name>
</gene>
<comment type="subcellular location">
    <subcellularLocation>
        <location evidence="1">Cell outer membrane</location>
        <topology evidence="1">Multi-pass membrane protein</topology>
    </subcellularLocation>
</comment>
<evidence type="ECO:0000256" key="6">
    <source>
        <dbReference type="ARBA" id="ARBA00023136"/>
    </source>
</evidence>
<dbReference type="OrthoDB" id="19849at2"/>
<evidence type="ECO:0000256" key="4">
    <source>
        <dbReference type="ARBA" id="ARBA00022692"/>
    </source>
</evidence>
<dbReference type="PANTHER" id="PTHR35093">
    <property type="entry name" value="OUTER MEMBRANE PROTEIN NMB0088-RELATED"/>
    <property type="match status" value="1"/>
</dbReference>